<dbReference type="OrthoDB" id="6079701at2759"/>
<sequence>MMEVRSPAPLVKFLILTLSVTPCTSFTYPPRASYPQTGGYGNKGTQLQQQMPIGFLYPNLLKNLNSGYNWQALQQALQQRQYAGQQQQQQQYLDRLLQTLYGTSHTGQEEEAGQQTQTYEDIEDLQEAITSVLDAVYGHSSRTFAPDSSNEDDDSEENEETTTTTTTTAAPTASANTGPNMCDGCELRHGVGYKPHPSDCTLYVQCQADKNGLPVVAGVRPCPHGLYWNQDKLTCDYRHNVNCVDDICRAGAVRKTKASAASCRGYWDCNSGTALAKCCPINYSYNPYIASCTFNPTCRDDCLTSTAPFVAECPNGMRPVPGDRTKYEVKTGNTWTLMSCPANLGFSTLPCGCNVHLNTNVQQECVPELYLPFISDTQDQSGRQVFVKNEGVQVRDGKAFFDGKSRLTVPRFSNTWWGSTVYVHLRYKSALTSTRRLALVSNGDCQVRPSLAVCAGPAGVEFYAETENSPQPVNFTVSTFDQGYGWQDGWQDVLYRLDAGSLYGHVSLNRDSRVALGNLEVRQRGLVIGSGGGCDDFNGFIDEVRIS</sequence>
<dbReference type="EMBL" id="PZQS01000003">
    <property type="protein sequence ID" value="PVD33241.1"/>
    <property type="molecule type" value="Genomic_DNA"/>
</dbReference>
<evidence type="ECO:0000256" key="4">
    <source>
        <dbReference type="ARBA" id="ARBA00023157"/>
    </source>
</evidence>
<dbReference type="InterPro" id="IPR036508">
    <property type="entry name" value="Chitin-bd_dom_sf"/>
</dbReference>
<feature type="compositionally biased region" description="Low complexity" evidence="6">
    <location>
        <begin position="161"/>
        <end position="175"/>
    </location>
</feature>
<dbReference type="InterPro" id="IPR051940">
    <property type="entry name" value="Chitin_bind-dev_reg"/>
</dbReference>
<evidence type="ECO:0000256" key="2">
    <source>
        <dbReference type="ARBA" id="ARBA00022729"/>
    </source>
</evidence>
<keyword evidence="5" id="KW-0325">Glycoprotein</keyword>
<evidence type="ECO:0000313" key="9">
    <source>
        <dbReference type="EMBL" id="PVD33241.1"/>
    </source>
</evidence>
<feature type="domain" description="Chitin-binding type-2" evidence="8">
    <location>
        <begin position="179"/>
        <end position="245"/>
    </location>
</feature>
<dbReference type="Pfam" id="PF01607">
    <property type="entry name" value="CBM_14"/>
    <property type="match status" value="1"/>
</dbReference>
<evidence type="ECO:0000256" key="1">
    <source>
        <dbReference type="ARBA" id="ARBA00022669"/>
    </source>
</evidence>
<dbReference type="SUPFAM" id="SSF57625">
    <property type="entry name" value="Invertebrate chitin-binding proteins"/>
    <property type="match status" value="2"/>
</dbReference>
<dbReference type="SMART" id="SM00494">
    <property type="entry name" value="ChtBD2"/>
    <property type="match status" value="3"/>
</dbReference>
<keyword evidence="4" id="KW-1015">Disulfide bond</keyword>
<accession>A0A2T7PII8</accession>
<evidence type="ECO:0000256" key="5">
    <source>
        <dbReference type="ARBA" id="ARBA00023180"/>
    </source>
</evidence>
<dbReference type="InterPro" id="IPR002557">
    <property type="entry name" value="Chitin-bd_dom"/>
</dbReference>
<keyword evidence="1" id="KW-0147">Chitin-binding</keyword>
<dbReference type="AlphaFoldDB" id="A0A2T7PII8"/>
<dbReference type="PROSITE" id="PS50940">
    <property type="entry name" value="CHIT_BIND_II"/>
    <property type="match status" value="1"/>
</dbReference>
<evidence type="ECO:0000256" key="7">
    <source>
        <dbReference type="SAM" id="SignalP"/>
    </source>
</evidence>
<dbReference type="Gene3D" id="2.170.140.10">
    <property type="entry name" value="Chitin binding domain"/>
    <property type="match status" value="1"/>
</dbReference>
<organism evidence="9 10">
    <name type="scientific">Pomacea canaliculata</name>
    <name type="common">Golden apple snail</name>
    <dbReference type="NCBI Taxonomy" id="400727"/>
    <lineage>
        <taxon>Eukaryota</taxon>
        <taxon>Metazoa</taxon>
        <taxon>Spiralia</taxon>
        <taxon>Lophotrochozoa</taxon>
        <taxon>Mollusca</taxon>
        <taxon>Gastropoda</taxon>
        <taxon>Caenogastropoda</taxon>
        <taxon>Architaenioglossa</taxon>
        <taxon>Ampullarioidea</taxon>
        <taxon>Ampullariidae</taxon>
        <taxon>Pomacea</taxon>
    </lineage>
</organism>
<dbReference type="GO" id="GO:0008061">
    <property type="term" value="F:chitin binding"/>
    <property type="evidence" value="ECO:0007669"/>
    <property type="project" value="UniProtKB-KW"/>
</dbReference>
<evidence type="ECO:0000313" key="10">
    <source>
        <dbReference type="Proteomes" id="UP000245119"/>
    </source>
</evidence>
<keyword evidence="10" id="KW-1185">Reference proteome</keyword>
<keyword evidence="2 7" id="KW-0732">Signal</keyword>
<keyword evidence="3" id="KW-0677">Repeat</keyword>
<dbReference type="GO" id="GO:0005576">
    <property type="term" value="C:extracellular region"/>
    <property type="evidence" value="ECO:0007669"/>
    <property type="project" value="InterPro"/>
</dbReference>
<evidence type="ECO:0000259" key="8">
    <source>
        <dbReference type="PROSITE" id="PS50940"/>
    </source>
</evidence>
<feature type="compositionally biased region" description="Acidic residues" evidence="6">
    <location>
        <begin position="149"/>
        <end position="160"/>
    </location>
</feature>
<dbReference type="PANTHER" id="PTHR23301">
    <property type="entry name" value="CHITIN BINDING PERITROPHIN-A"/>
    <property type="match status" value="1"/>
</dbReference>
<gene>
    <name evidence="9" type="ORF">C0Q70_04492</name>
</gene>
<name>A0A2T7PII8_POMCA</name>
<proteinExistence type="predicted"/>
<reference evidence="9 10" key="1">
    <citation type="submission" date="2018-04" db="EMBL/GenBank/DDBJ databases">
        <title>The genome of golden apple snail Pomacea canaliculata provides insight into stress tolerance and invasive adaptation.</title>
        <authorList>
            <person name="Liu C."/>
            <person name="Liu B."/>
            <person name="Ren Y."/>
            <person name="Zhang Y."/>
            <person name="Wang H."/>
            <person name="Li S."/>
            <person name="Jiang F."/>
            <person name="Yin L."/>
            <person name="Zhang G."/>
            <person name="Qian W."/>
            <person name="Fan W."/>
        </authorList>
    </citation>
    <scope>NUCLEOTIDE SEQUENCE [LARGE SCALE GENOMIC DNA]</scope>
    <source>
        <strain evidence="9">SZHN2017</strain>
        <tissue evidence="9">Muscle</tissue>
    </source>
</reference>
<comment type="caution">
    <text evidence="9">The sequence shown here is derived from an EMBL/GenBank/DDBJ whole genome shotgun (WGS) entry which is preliminary data.</text>
</comment>
<evidence type="ECO:0000256" key="6">
    <source>
        <dbReference type="SAM" id="MobiDB-lite"/>
    </source>
</evidence>
<protein>
    <recommendedName>
        <fullName evidence="8">Chitin-binding type-2 domain-containing protein</fullName>
    </recommendedName>
</protein>
<dbReference type="Proteomes" id="UP000245119">
    <property type="component" value="Linkage Group LG3"/>
</dbReference>
<feature type="signal peptide" evidence="7">
    <location>
        <begin position="1"/>
        <end position="25"/>
    </location>
</feature>
<feature type="chain" id="PRO_5015506724" description="Chitin-binding type-2 domain-containing protein" evidence="7">
    <location>
        <begin position="26"/>
        <end position="547"/>
    </location>
</feature>
<dbReference type="PANTHER" id="PTHR23301:SF106">
    <property type="entry name" value="CHITIN-BINDING TYPE-2 DOMAIN-CONTAINING PROTEIN-RELATED"/>
    <property type="match status" value="1"/>
</dbReference>
<evidence type="ECO:0000256" key="3">
    <source>
        <dbReference type="ARBA" id="ARBA00022737"/>
    </source>
</evidence>
<feature type="region of interest" description="Disordered" evidence="6">
    <location>
        <begin position="141"/>
        <end position="175"/>
    </location>
</feature>